<keyword evidence="9" id="KW-1185">Reference proteome</keyword>
<evidence type="ECO:0000256" key="1">
    <source>
        <dbReference type="ARBA" id="ARBA00004308"/>
    </source>
</evidence>
<dbReference type="Pfam" id="PF11916">
    <property type="entry name" value="Vac14_Fig4_bd"/>
    <property type="match status" value="1"/>
</dbReference>
<evidence type="ECO:0000313" key="9">
    <source>
        <dbReference type="Proteomes" id="UP001150569"/>
    </source>
</evidence>
<feature type="compositionally biased region" description="Gly residues" evidence="6">
    <location>
        <begin position="1019"/>
        <end position="1033"/>
    </location>
</feature>
<sequence>MATSDYSLSSKLARGLADRVYEKRKASAFEIEKLIREQLASKNQAGVKRILSCLVKDFAYSPQPHARGGGLIALATSAIALGTSEIRYYLDDIVPPVLACFSDHDTQVKYYACEAMYNIAKVAKGEILRFFNDIFDALSKTAADTDKTVKKGSDLLNRLIIDIVSEEASTFVSQISDNPHTGVTDSSKPADPAIRAFSLERFMPLLADRILTINPSTRVFLVNWLRVLDSLPELELIHYLPRFLHDVFMYLNDPHEEVRTVTSLLLTDFLVELHRIAYIKASPTEKHSHLLLQTLRSPNGRGPASFSGDGDDGSQPNSPRPVLSSVTSPSTLRARRALSPRDTRSPWRPTAGSSDLASVQSLGEAAAPASPRVSEDPFIPPFTLDLHRTATTEDQASIVDDLAGAISDPLLLRGSKSPTGDSDTHPRMAWVPRQAVDVDFAALVRITTELLDSPEREVQHTALQWIAKFILLAPSVVIADTPGILARTLPSLSHPNEALRKAAMYANARLYHLVQEMPVGSADTDEPTGGELADDPNASVVAPVTPVPGNTPELSTANLASGLTDAVGGTASSPGRPQSALSQDSLRPGVAAPAVSAPATIAGGMEGNPTATGPPVPSRSTTLVSPARSTTPVPPPGPKAVSTSALPPDTLAAPAIGGDPIPSPITPTNPTIAETTGLHADGELAATDTSPTVASESFNFGATVTTLIVVYSNGQEATRTSCVDWLLMLHRKAPLRMAKEETLVSNDGSFPVFLKIMSDPAEEVVKKNLQLLAQFTAYLDAEYFQRFMVKLLELFSTDRQLLETRGSLIIRRLCVSLQAELIYRTIAEILETTEDHEFASLMVQYLNTILITSPELAELRHRLKYLDTRDSQRLFAALYRSWCHSPVATFTLCLLAQAYEHAANLLPVFAEMEMTVGILVQVDKLVQLIESPVFTYLRLQLLEPDRYPYLYKCLYGILMLLPQSTAFLTLRTRLNSVSSLGYLHAIPSAAGGGVVGAAGVTTVAGNNPSGVSGSSSSNLGGGMAATGGPGGTTGPTKRGKPGSAAAPVPSLPAGASIDPPIRFNELLVYFRTMQLKNARLTQYP</sequence>
<dbReference type="InterPro" id="IPR016024">
    <property type="entry name" value="ARM-type_fold"/>
</dbReference>
<dbReference type="Pfam" id="PF12755">
    <property type="entry name" value="Vac14_Fab1_bd"/>
    <property type="match status" value="1"/>
</dbReference>
<evidence type="ECO:0000256" key="4">
    <source>
        <dbReference type="ARBA" id="ARBA00023136"/>
    </source>
</evidence>
<feature type="region of interest" description="Disordered" evidence="6">
    <location>
        <begin position="297"/>
        <end position="379"/>
    </location>
</feature>
<dbReference type="Proteomes" id="UP001150569">
    <property type="component" value="Unassembled WGS sequence"/>
</dbReference>
<feature type="compositionally biased region" description="Low complexity" evidence="6">
    <location>
        <begin position="590"/>
        <end position="599"/>
    </location>
</feature>
<gene>
    <name evidence="8" type="ORF">IWQ60_010136</name>
</gene>
<dbReference type="PANTHER" id="PTHR16023:SF0">
    <property type="entry name" value="PROTEIN VAC14 HOMOLOG"/>
    <property type="match status" value="1"/>
</dbReference>
<keyword evidence="3" id="KW-0677">Repeat</keyword>
<dbReference type="PROSITE" id="PS50077">
    <property type="entry name" value="HEAT_REPEAT"/>
    <property type="match status" value="1"/>
</dbReference>
<dbReference type="EMBL" id="JANBPT010000932">
    <property type="protein sequence ID" value="KAJ1911430.1"/>
    <property type="molecule type" value="Genomic_DNA"/>
</dbReference>
<evidence type="ECO:0000313" key="8">
    <source>
        <dbReference type="EMBL" id="KAJ1911430.1"/>
    </source>
</evidence>
<dbReference type="GO" id="GO:0000329">
    <property type="term" value="C:fungal-type vacuole membrane"/>
    <property type="evidence" value="ECO:0007669"/>
    <property type="project" value="TreeGrafter"/>
</dbReference>
<dbReference type="InterPro" id="IPR011989">
    <property type="entry name" value="ARM-like"/>
</dbReference>
<feature type="compositionally biased region" description="Polar residues" evidence="6">
    <location>
        <begin position="552"/>
        <end position="561"/>
    </location>
</feature>
<proteinExistence type="inferred from homology"/>
<comment type="caution">
    <text evidence="8">The sequence shown here is derived from an EMBL/GenBank/DDBJ whole genome shotgun (WGS) entry which is preliminary data.</text>
</comment>
<dbReference type="AlphaFoldDB" id="A0A9W7ZKP1"/>
<dbReference type="PANTHER" id="PTHR16023">
    <property type="entry name" value="TAX1 BINDING PROTEIN-RELATED"/>
    <property type="match status" value="1"/>
</dbReference>
<dbReference type="OrthoDB" id="5574975at2759"/>
<feature type="compositionally biased region" description="Polar residues" evidence="6">
    <location>
        <begin position="351"/>
        <end position="361"/>
    </location>
</feature>
<accession>A0A9W7ZKP1</accession>
<reference evidence="8" key="1">
    <citation type="submission" date="2022-07" db="EMBL/GenBank/DDBJ databases">
        <title>Phylogenomic reconstructions and comparative analyses of Kickxellomycotina fungi.</title>
        <authorList>
            <person name="Reynolds N.K."/>
            <person name="Stajich J.E."/>
            <person name="Barry K."/>
            <person name="Grigoriev I.V."/>
            <person name="Crous P."/>
            <person name="Smith M.E."/>
        </authorList>
    </citation>
    <scope>NUCLEOTIDE SEQUENCE</scope>
    <source>
        <strain evidence="8">RSA 861</strain>
    </source>
</reference>
<comment type="similarity">
    <text evidence="2">Belongs to the VAC14 family.</text>
</comment>
<feature type="compositionally biased region" description="Polar residues" evidence="6">
    <location>
        <begin position="618"/>
        <end position="631"/>
    </location>
</feature>
<dbReference type="Gene3D" id="1.25.10.10">
    <property type="entry name" value="Leucine-rich Repeat Variant"/>
    <property type="match status" value="1"/>
</dbReference>
<feature type="compositionally biased region" description="Low complexity" evidence="6">
    <location>
        <begin position="1006"/>
        <end position="1018"/>
    </location>
</feature>
<name>A0A9W7ZKP1_9FUNG</name>
<dbReference type="InterPro" id="IPR021133">
    <property type="entry name" value="HEAT_type_2"/>
</dbReference>
<comment type="subcellular location">
    <subcellularLocation>
        <location evidence="1">Endomembrane system</location>
    </subcellularLocation>
</comment>
<feature type="region of interest" description="Disordered" evidence="6">
    <location>
        <begin position="1006"/>
        <end position="1051"/>
    </location>
</feature>
<feature type="region of interest" description="Disordered" evidence="6">
    <location>
        <begin position="520"/>
        <end position="645"/>
    </location>
</feature>
<evidence type="ECO:0000256" key="3">
    <source>
        <dbReference type="ARBA" id="ARBA00022737"/>
    </source>
</evidence>
<evidence type="ECO:0000256" key="2">
    <source>
        <dbReference type="ARBA" id="ARBA00010225"/>
    </source>
</evidence>
<dbReference type="GO" id="GO:0010008">
    <property type="term" value="C:endosome membrane"/>
    <property type="evidence" value="ECO:0007669"/>
    <property type="project" value="TreeGrafter"/>
</dbReference>
<keyword evidence="4" id="KW-0472">Membrane</keyword>
<feature type="non-terminal residue" evidence="8">
    <location>
        <position position="1"/>
    </location>
</feature>
<feature type="compositionally biased region" description="Acidic residues" evidence="6">
    <location>
        <begin position="523"/>
        <end position="534"/>
    </location>
</feature>
<dbReference type="InterPro" id="IPR026825">
    <property type="entry name" value="Vac14"/>
</dbReference>
<evidence type="ECO:0000259" key="7">
    <source>
        <dbReference type="Pfam" id="PF11916"/>
    </source>
</evidence>
<organism evidence="8 9">
    <name type="scientific">Tieghemiomyces parasiticus</name>
    <dbReference type="NCBI Taxonomy" id="78921"/>
    <lineage>
        <taxon>Eukaryota</taxon>
        <taxon>Fungi</taxon>
        <taxon>Fungi incertae sedis</taxon>
        <taxon>Zoopagomycota</taxon>
        <taxon>Kickxellomycotina</taxon>
        <taxon>Dimargaritomycetes</taxon>
        <taxon>Dimargaritales</taxon>
        <taxon>Dimargaritaceae</taxon>
        <taxon>Tieghemiomyces</taxon>
    </lineage>
</organism>
<feature type="repeat" description="HEAT" evidence="5">
    <location>
        <begin position="93"/>
        <end position="129"/>
    </location>
</feature>
<protein>
    <recommendedName>
        <fullName evidence="7">Vacuolar protein 14 C-terminal Fig4-binding domain-containing protein</fullName>
    </recommendedName>
</protein>
<dbReference type="GO" id="GO:0070772">
    <property type="term" value="C:PAS complex"/>
    <property type="evidence" value="ECO:0007669"/>
    <property type="project" value="InterPro"/>
</dbReference>
<evidence type="ECO:0000256" key="6">
    <source>
        <dbReference type="SAM" id="MobiDB-lite"/>
    </source>
</evidence>
<evidence type="ECO:0000256" key="5">
    <source>
        <dbReference type="PROSITE-ProRule" id="PRU00103"/>
    </source>
</evidence>
<dbReference type="InterPro" id="IPR021841">
    <property type="entry name" value="VAC14_Fig4p-bd"/>
</dbReference>
<feature type="compositionally biased region" description="Polar residues" evidence="6">
    <location>
        <begin position="570"/>
        <end position="585"/>
    </location>
</feature>
<feature type="domain" description="Vacuolar protein 14 C-terminal Fig4-binding" evidence="7">
    <location>
        <begin position="799"/>
        <end position="977"/>
    </location>
</feature>
<dbReference type="GO" id="GO:0006661">
    <property type="term" value="P:phosphatidylinositol biosynthetic process"/>
    <property type="evidence" value="ECO:0007669"/>
    <property type="project" value="InterPro"/>
</dbReference>
<dbReference type="SUPFAM" id="SSF48371">
    <property type="entry name" value="ARM repeat"/>
    <property type="match status" value="1"/>
</dbReference>